<accession>A0A917JG25</accession>
<evidence type="ECO:0000256" key="4">
    <source>
        <dbReference type="ARBA" id="ARBA00022692"/>
    </source>
</evidence>
<proteinExistence type="predicted"/>
<dbReference type="PANTHER" id="PTHR43744:SF9">
    <property type="entry name" value="POLYGALACTURONAN_RHAMNOGALACTURONAN TRANSPORT SYSTEM PERMEASE PROTEIN YTCP"/>
    <property type="match status" value="1"/>
</dbReference>
<dbReference type="Gene3D" id="1.10.3720.10">
    <property type="entry name" value="MetI-like"/>
    <property type="match status" value="1"/>
</dbReference>
<dbReference type="CDD" id="cd06261">
    <property type="entry name" value="TM_PBP2"/>
    <property type="match status" value="1"/>
</dbReference>
<feature type="transmembrane region" description="Helical" evidence="7">
    <location>
        <begin position="143"/>
        <end position="164"/>
    </location>
</feature>
<evidence type="ECO:0000313" key="10">
    <source>
        <dbReference type="Proteomes" id="UP000622610"/>
    </source>
</evidence>
<keyword evidence="6 7" id="KW-0472">Membrane</keyword>
<sequence length="297" mass="32559">MNSYQTKGRKVFNVFNLLFLLIVAMTCVLPFVHLLAVSFSKGTAVAAGQVAFIPVGFNLSSYEFALTGGKFLRAMLISFERVILGVGINLVLMIITAYPLSKTKKQVAGRNYYMTFFLITMLIGGGLIPTYLVVTSLGLKDTIWALVLPGALPITNMIVLLNFMRGLPEEIEEAAAIDGASPIQILVQVLLPILKPALATVGLFCIVAQWNDWFSGMIYMSSPENYPLQTYLQSLLQNFEQMMSQGAGGDMKDIMAQLNERTGRAAQLFLGAIPVMVIYPFLQKYFTKGLVLGSVKG</sequence>
<dbReference type="AlphaFoldDB" id="A0A917JG25"/>
<evidence type="ECO:0000313" key="9">
    <source>
        <dbReference type="EMBL" id="GGI66580.1"/>
    </source>
</evidence>
<keyword evidence="10" id="KW-1185">Reference proteome</keyword>
<dbReference type="EMBL" id="BMDT01000012">
    <property type="protein sequence ID" value="GGI66580.1"/>
    <property type="molecule type" value="Genomic_DNA"/>
</dbReference>
<reference evidence="9" key="1">
    <citation type="journal article" date="2014" name="Int. J. Syst. Evol. Microbiol.">
        <title>Complete genome sequence of Corynebacterium casei LMG S-19264T (=DSM 44701T), isolated from a smear-ripened cheese.</title>
        <authorList>
            <consortium name="US DOE Joint Genome Institute (JGI-PGF)"/>
            <person name="Walter F."/>
            <person name="Albersmeier A."/>
            <person name="Kalinowski J."/>
            <person name="Ruckert C."/>
        </authorList>
    </citation>
    <scope>NUCLEOTIDE SEQUENCE</scope>
    <source>
        <strain evidence="9">CCM 8433</strain>
    </source>
</reference>
<keyword evidence="5 7" id="KW-1133">Transmembrane helix</keyword>
<feature type="transmembrane region" description="Helical" evidence="7">
    <location>
        <begin position="112"/>
        <end position="131"/>
    </location>
</feature>
<organism evidence="9 10">
    <name type="scientific">Enterococcus alcedinis</name>
    <dbReference type="NCBI Taxonomy" id="1274384"/>
    <lineage>
        <taxon>Bacteria</taxon>
        <taxon>Bacillati</taxon>
        <taxon>Bacillota</taxon>
        <taxon>Bacilli</taxon>
        <taxon>Lactobacillales</taxon>
        <taxon>Enterococcaceae</taxon>
        <taxon>Enterococcus</taxon>
    </lineage>
</organism>
<evidence type="ECO:0000256" key="3">
    <source>
        <dbReference type="ARBA" id="ARBA00022475"/>
    </source>
</evidence>
<feature type="transmembrane region" description="Helical" evidence="7">
    <location>
        <begin position="82"/>
        <end position="100"/>
    </location>
</feature>
<evidence type="ECO:0000256" key="7">
    <source>
        <dbReference type="SAM" id="Phobius"/>
    </source>
</evidence>
<feature type="transmembrane region" description="Helical" evidence="7">
    <location>
        <begin position="12"/>
        <end position="32"/>
    </location>
</feature>
<dbReference type="PANTHER" id="PTHR43744">
    <property type="entry name" value="ABC TRANSPORTER PERMEASE PROTEIN MG189-RELATED-RELATED"/>
    <property type="match status" value="1"/>
</dbReference>
<feature type="domain" description="ABC transmembrane type-1" evidence="8">
    <location>
        <begin position="71"/>
        <end position="279"/>
    </location>
</feature>
<keyword evidence="2" id="KW-0813">Transport</keyword>
<reference evidence="9" key="2">
    <citation type="submission" date="2020-09" db="EMBL/GenBank/DDBJ databases">
        <authorList>
            <person name="Sun Q."/>
            <person name="Sedlacek I."/>
        </authorList>
    </citation>
    <scope>NUCLEOTIDE SEQUENCE</scope>
    <source>
        <strain evidence="9">CCM 8433</strain>
    </source>
</reference>
<dbReference type="SUPFAM" id="SSF161098">
    <property type="entry name" value="MetI-like"/>
    <property type="match status" value="1"/>
</dbReference>
<dbReference type="InterPro" id="IPR000515">
    <property type="entry name" value="MetI-like"/>
</dbReference>
<evidence type="ECO:0000259" key="8">
    <source>
        <dbReference type="PROSITE" id="PS50928"/>
    </source>
</evidence>
<keyword evidence="3" id="KW-1003">Cell membrane</keyword>
<keyword evidence="4 7" id="KW-0812">Transmembrane</keyword>
<evidence type="ECO:0000256" key="5">
    <source>
        <dbReference type="ARBA" id="ARBA00022989"/>
    </source>
</evidence>
<feature type="transmembrane region" description="Helical" evidence="7">
    <location>
        <begin position="185"/>
        <end position="210"/>
    </location>
</feature>
<dbReference type="GO" id="GO:0005886">
    <property type="term" value="C:plasma membrane"/>
    <property type="evidence" value="ECO:0007669"/>
    <property type="project" value="UniProtKB-SubCell"/>
</dbReference>
<feature type="transmembrane region" description="Helical" evidence="7">
    <location>
        <begin position="265"/>
        <end position="282"/>
    </location>
</feature>
<dbReference type="InterPro" id="IPR035906">
    <property type="entry name" value="MetI-like_sf"/>
</dbReference>
<dbReference type="GO" id="GO:0055085">
    <property type="term" value="P:transmembrane transport"/>
    <property type="evidence" value="ECO:0007669"/>
    <property type="project" value="InterPro"/>
</dbReference>
<evidence type="ECO:0000256" key="1">
    <source>
        <dbReference type="ARBA" id="ARBA00004651"/>
    </source>
</evidence>
<dbReference type="RefSeq" id="WP_188368406.1">
    <property type="nucleotide sequence ID" value="NZ_BMDT01000012.1"/>
</dbReference>
<dbReference type="PROSITE" id="PS50928">
    <property type="entry name" value="ABC_TM1"/>
    <property type="match status" value="1"/>
</dbReference>
<evidence type="ECO:0000256" key="6">
    <source>
        <dbReference type="ARBA" id="ARBA00023136"/>
    </source>
</evidence>
<dbReference type="Proteomes" id="UP000622610">
    <property type="component" value="Unassembled WGS sequence"/>
</dbReference>
<protein>
    <submittedName>
        <fullName evidence="9">ABC transporter permease protein YtcP</fullName>
    </submittedName>
</protein>
<name>A0A917JG25_9ENTE</name>
<comment type="caution">
    <text evidence="9">The sequence shown here is derived from an EMBL/GenBank/DDBJ whole genome shotgun (WGS) entry which is preliminary data.</text>
</comment>
<gene>
    <name evidence="9" type="primary">ytcP</name>
    <name evidence="9" type="ORF">GCM10011482_22340</name>
</gene>
<comment type="subcellular location">
    <subcellularLocation>
        <location evidence="1">Cell membrane</location>
        <topology evidence="1">Multi-pass membrane protein</topology>
    </subcellularLocation>
</comment>
<evidence type="ECO:0000256" key="2">
    <source>
        <dbReference type="ARBA" id="ARBA00022448"/>
    </source>
</evidence>